<keyword evidence="1" id="KW-1133">Transmembrane helix</keyword>
<dbReference type="EMBL" id="MN448297">
    <property type="protein sequence ID" value="QFG75082.1"/>
    <property type="molecule type" value="Genomic_DNA"/>
</dbReference>
<accession>A0A5J6VLQ3</accession>
<proteinExistence type="predicted"/>
<keyword evidence="1" id="KW-0812">Transmembrane</keyword>
<evidence type="ECO:0000313" key="2">
    <source>
        <dbReference type="EMBL" id="QFG75082.1"/>
    </source>
</evidence>
<keyword evidence="1" id="KW-0472">Membrane</keyword>
<feature type="transmembrane region" description="Helical" evidence="1">
    <location>
        <begin position="14"/>
        <end position="34"/>
    </location>
</feature>
<evidence type="ECO:0000256" key="1">
    <source>
        <dbReference type="SAM" id="Phobius"/>
    </source>
</evidence>
<protein>
    <submittedName>
        <fullName evidence="2">Uncharacterized protein</fullName>
    </submittedName>
</protein>
<name>A0A5J6VLQ3_9VIRU</name>
<reference evidence="2" key="1">
    <citation type="journal article" date="2019" name="Philos. Trans. R. Soc. Lond., B, Biol. Sci.">
        <title>Targeted metagenomic recovery of four divergent viruses reveals shared and distinctive characteristics of giant viruses of marine eukaryotes.</title>
        <authorList>
            <person name="Needham D.M."/>
            <person name="Poirier C."/>
            <person name="Hehenberger E."/>
            <person name="Jimenez V."/>
            <person name="Swalwell J.E."/>
            <person name="Santoro A.E."/>
            <person name="Worden A.Z."/>
        </authorList>
    </citation>
    <scope>NUCLEOTIDE SEQUENCE</scope>
    <source>
        <strain evidence="2">OPacV-421</strain>
    </source>
</reference>
<sequence length="248" mass="28322">MAKKNYFSKLCKNLYFLYFVYALVIINILTYLYLKQWNNILLFLILIVVFQYLTKNICVLLLASLLITNIFLSNTMLFEGFKDKKEINKAKKQHATLDKHMKQGKAKHKKLVKKFEKLPTNKKNKIIKHEDVQEKHKTMKSLKKKKVDDTQIDYSKTYKDSMNHLSGILSNKGLEGLTNETRELIDSQKALTSNIQNLEPWLQNAGGMLKKLDLGNITSTLSSFDGLFGGGGGDGKKGKIDLKGKKIA</sequence>
<feature type="transmembrane region" description="Helical" evidence="1">
    <location>
        <begin position="40"/>
        <end position="72"/>
    </location>
</feature>
<organism evidence="2">
    <name type="scientific">Megaviridae environmental sample</name>
    <dbReference type="NCBI Taxonomy" id="1737588"/>
    <lineage>
        <taxon>Viruses</taxon>
        <taxon>Varidnaviria</taxon>
        <taxon>Bamfordvirae</taxon>
        <taxon>Nucleocytoviricota</taxon>
        <taxon>Megaviricetes</taxon>
        <taxon>Imitervirales</taxon>
        <taxon>Mimiviridae</taxon>
        <taxon>environmental samples</taxon>
    </lineage>
</organism>